<name>A0A2R4XP09_9BURK</name>
<dbReference type="EC" id="3.4.13.22" evidence="9 10"/>
<organism evidence="11 12">
    <name type="scientific">Orrella marina</name>
    <dbReference type="NCBI Taxonomy" id="2163011"/>
    <lineage>
        <taxon>Bacteria</taxon>
        <taxon>Pseudomonadati</taxon>
        <taxon>Pseudomonadota</taxon>
        <taxon>Betaproteobacteria</taxon>
        <taxon>Burkholderiales</taxon>
        <taxon>Alcaligenaceae</taxon>
        <taxon>Orrella</taxon>
    </lineage>
</organism>
<evidence type="ECO:0000256" key="1">
    <source>
        <dbReference type="ARBA" id="ARBA00001362"/>
    </source>
</evidence>
<dbReference type="AlphaFoldDB" id="A0A2R4XP09"/>
<dbReference type="CDD" id="cd14817">
    <property type="entry name" value="D-Ala-D-Ala_dipeptidase_VanX"/>
    <property type="match status" value="1"/>
</dbReference>
<sequence length="233" mass="26319">MSSSVLSSIRPGWFFLLCSVVLLVWPARVWALPDGFVYVDEMVPGVSVDLRYATANNFLGTPVDGYDANRAAISEPAARALAQVQADLNRFGLGLKVFDAYRPQTAVNHFVRWAKDVADTQNKASYYPDVDKADLFDLDYIAERSGHSRGSTVDLTLISSDDGAELDMGSGFDFFGVESWPEYSDLTAQQRANRMLLQQVMTRHGFKPYPKEWWHFTLADEPYPDTYYDFLVR</sequence>
<keyword evidence="5 9" id="KW-0862">Zinc</keyword>
<dbReference type="GO" id="GO:0008237">
    <property type="term" value="F:metallopeptidase activity"/>
    <property type="evidence" value="ECO:0007669"/>
    <property type="project" value="UniProtKB-KW"/>
</dbReference>
<dbReference type="OrthoDB" id="9801430at2"/>
<dbReference type="GO" id="GO:0160237">
    <property type="term" value="F:D-Ala-D-Ala dipeptidase activity"/>
    <property type="evidence" value="ECO:0007669"/>
    <property type="project" value="UniProtKB-EC"/>
</dbReference>
<feature type="binding site" evidence="9">
    <location>
        <position position="215"/>
    </location>
    <ligand>
        <name>Zn(2+)</name>
        <dbReference type="ChEBI" id="CHEBI:29105"/>
        <note>catalytic</note>
    </ligand>
</feature>
<evidence type="ECO:0000256" key="6">
    <source>
        <dbReference type="ARBA" id="ARBA00022997"/>
    </source>
</evidence>
<protein>
    <recommendedName>
        <fullName evidence="9 10">D-alanyl-D-alanine dipeptidase</fullName>
        <shortName evidence="9 10">D-Ala-D-Ala dipeptidase</shortName>
        <ecNumber evidence="9 10">3.4.13.22</ecNumber>
    </recommendedName>
</protein>
<keyword evidence="3 9" id="KW-0479">Metal-binding</keyword>
<evidence type="ECO:0000256" key="8">
    <source>
        <dbReference type="ARBA" id="ARBA00023316"/>
    </source>
</evidence>
<dbReference type="PANTHER" id="PTHR43126:SF1">
    <property type="entry name" value="D-ALANYL-D-ALANINE DIPEPTIDASE"/>
    <property type="match status" value="1"/>
</dbReference>
<comment type="similarity">
    <text evidence="9 10">Belongs to the peptidase M15D family.</text>
</comment>
<keyword evidence="8 10" id="KW-0961">Cell wall biogenesis/degradation</keyword>
<dbReference type="SUPFAM" id="SSF55166">
    <property type="entry name" value="Hedgehog/DD-peptidase"/>
    <property type="match status" value="1"/>
</dbReference>
<dbReference type="GO" id="GO:0008270">
    <property type="term" value="F:zinc ion binding"/>
    <property type="evidence" value="ECO:0007669"/>
    <property type="project" value="UniProtKB-UniRule"/>
</dbReference>
<keyword evidence="4 9" id="KW-0378">Hydrolase</keyword>
<comment type="cofactor">
    <cofactor evidence="9">
        <name>Zn(2+)</name>
        <dbReference type="ChEBI" id="CHEBI:29105"/>
    </cofactor>
    <text evidence="9">Binds 1 zinc ion per subunit.</text>
</comment>
<dbReference type="Gene3D" id="3.30.1380.10">
    <property type="match status" value="1"/>
</dbReference>
<feature type="active site" description="Proton donor/acceptor" evidence="9">
    <location>
        <position position="212"/>
    </location>
</feature>
<gene>
    <name evidence="9" type="primary">ddpX</name>
    <name evidence="11" type="ORF">DBV39_00360</name>
</gene>
<keyword evidence="7 9" id="KW-0482">Metalloprotease</keyword>
<feature type="binding site" evidence="9">
    <location>
        <position position="154"/>
    </location>
    <ligand>
        <name>Zn(2+)</name>
        <dbReference type="ChEBI" id="CHEBI:29105"/>
        <note>catalytic</note>
    </ligand>
</feature>
<evidence type="ECO:0000256" key="3">
    <source>
        <dbReference type="ARBA" id="ARBA00022723"/>
    </source>
</evidence>
<dbReference type="Proteomes" id="UP000244571">
    <property type="component" value="Chromosome"/>
</dbReference>
<reference evidence="11 12" key="1">
    <citation type="submission" date="2018-04" db="EMBL/GenBank/DDBJ databases">
        <title>Bordetella sp. HZ20 isolated from seawater.</title>
        <authorList>
            <person name="Sun C."/>
        </authorList>
    </citation>
    <scope>NUCLEOTIDE SEQUENCE [LARGE SCALE GENOMIC DNA]</scope>
    <source>
        <strain evidence="11 12">HZ20</strain>
    </source>
</reference>
<evidence type="ECO:0000256" key="5">
    <source>
        <dbReference type="ARBA" id="ARBA00022833"/>
    </source>
</evidence>
<dbReference type="GO" id="GO:0006508">
    <property type="term" value="P:proteolysis"/>
    <property type="evidence" value="ECO:0007669"/>
    <property type="project" value="UniProtKB-KW"/>
</dbReference>
<comment type="function">
    <text evidence="9 10">Catalyzes hydrolysis of the D-alanyl-D-alanine dipeptide.</text>
</comment>
<evidence type="ECO:0000256" key="7">
    <source>
        <dbReference type="ARBA" id="ARBA00023049"/>
    </source>
</evidence>
<dbReference type="KEGG" id="boz:DBV39_00360"/>
<keyword evidence="2 9" id="KW-0645">Protease</keyword>
<dbReference type="HAMAP" id="MF_01924">
    <property type="entry name" value="A_A_dipeptidase"/>
    <property type="match status" value="1"/>
</dbReference>
<accession>A0A2R4XP09</accession>
<proteinExistence type="inferred from homology"/>
<dbReference type="PANTHER" id="PTHR43126">
    <property type="entry name" value="D-ALANYL-D-ALANINE DIPEPTIDASE"/>
    <property type="match status" value="1"/>
</dbReference>
<keyword evidence="12" id="KW-1185">Reference proteome</keyword>
<comment type="catalytic activity">
    <reaction evidence="1 9 10">
        <text>D-alanyl-D-alanine + H2O = 2 D-alanine</text>
        <dbReference type="Rhea" id="RHEA:20661"/>
        <dbReference type="ChEBI" id="CHEBI:15377"/>
        <dbReference type="ChEBI" id="CHEBI:57416"/>
        <dbReference type="ChEBI" id="CHEBI:57822"/>
        <dbReference type="EC" id="3.4.13.22"/>
    </reaction>
</comment>
<dbReference type="PIRSF" id="PIRSF026671">
    <property type="entry name" value="AA_dipeptidase"/>
    <property type="match status" value="1"/>
</dbReference>
<dbReference type="Pfam" id="PF01427">
    <property type="entry name" value="Peptidase_M15"/>
    <property type="match status" value="1"/>
</dbReference>
<feature type="binding site" evidence="9">
    <location>
        <position position="147"/>
    </location>
    <ligand>
        <name>Zn(2+)</name>
        <dbReference type="ChEBI" id="CHEBI:29105"/>
        <note>catalytic</note>
    </ligand>
</feature>
<evidence type="ECO:0000313" key="12">
    <source>
        <dbReference type="Proteomes" id="UP000244571"/>
    </source>
</evidence>
<evidence type="ECO:0000313" key="11">
    <source>
        <dbReference type="EMBL" id="AWB35542.1"/>
    </source>
</evidence>
<evidence type="ECO:0000256" key="2">
    <source>
        <dbReference type="ARBA" id="ARBA00022670"/>
    </source>
</evidence>
<evidence type="ECO:0000256" key="9">
    <source>
        <dbReference type="HAMAP-Rule" id="MF_01924"/>
    </source>
</evidence>
<dbReference type="GO" id="GO:0071555">
    <property type="term" value="P:cell wall organization"/>
    <property type="evidence" value="ECO:0007669"/>
    <property type="project" value="UniProtKB-KW"/>
</dbReference>
<dbReference type="EMBL" id="CP028901">
    <property type="protein sequence ID" value="AWB35542.1"/>
    <property type="molecule type" value="Genomic_DNA"/>
</dbReference>
<keyword evidence="6 9" id="KW-0224">Dipeptidase</keyword>
<evidence type="ECO:0000256" key="10">
    <source>
        <dbReference type="PIRNR" id="PIRNR026671"/>
    </source>
</evidence>
<evidence type="ECO:0000256" key="4">
    <source>
        <dbReference type="ARBA" id="ARBA00022801"/>
    </source>
</evidence>
<dbReference type="InterPro" id="IPR000755">
    <property type="entry name" value="A_A_dipeptidase"/>
</dbReference>
<feature type="site" description="Transition state stabilizer" evidence="9">
    <location>
        <position position="102"/>
    </location>
</feature>
<dbReference type="InterPro" id="IPR009045">
    <property type="entry name" value="Zn_M74/Hedgehog-like"/>
</dbReference>